<dbReference type="RefSeq" id="XP_024329343.1">
    <property type="nucleotide sequence ID" value="XM_024475451.1"/>
</dbReference>
<keyword evidence="2" id="KW-1185">Reference proteome</keyword>
<dbReference type="AlphaFoldDB" id="A0A0F9W6X9"/>
<feature type="non-terminal residue" evidence="1">
    <location>
        <position position="61"/>
    </location>
</feature>
<dbReference type="VEuPathDB" id="MicrosporidiaDB:AAJ76_396000184"/>
<name>A0A0F9W6X9_9MICR</name>
<organism evidence="1 2">
    <name type="scientific">Vairimorpha ceranae</name>
    <dbReference type="NCBI Taxonomy" id="40302"/>
    <lineage>
        <taxon>Eukaryota</taxon>
        <taxon>Fungi</taxon>
        <taxon>Fungi incertae sedis</taxon>
        <taxon>Microsporidia</taxon>
        <taxon>Nosematidae</taxon>
        <taxon>Vairimorpha</taxon>
    </lineage>
</organism>
<dbReference type="VEuPathDB" id="MicrosporidiaDB:NCER_101852"/>
<evidence type="ECO:0000313" key="2">
    <source>
        <dbReference type="Proteomes" id="UP000034350"/>
    </source>
</evidence>
<protein>
    <submittedName>
        <fullName evidence="1">Uncharacterized protein</fullName>
    </submittedName>
</protein>
<sequence>MERIFFQKTILPIINTGINCIINFLKSIRLIKRSMCCVYCSRGMDWRACSKTKDKFVWKCG</sequence>
<proteinExistence type="predicted"/>
<gene>
    <name evidence="1" type="ORF">AAJ76_396000184</name>
</gene>
<dbReference type="EMBL" id="JPQZ01000396">
    <property type="protein sequence ID" value="KKO73601.1"/>
    <property type="molecule type" value="Genomic_DNA"/>
</dbReference>
<comment type="caution">
    <text evidence="1">The sequence shown here is derived from an EMBL/GenBank/DDBJ whole genome shotgun (WGS) entry which is preliminary data.</text>
</comment>
<accession>A0A0F9W6X9</accession>
<dbReference type="GeneID" id="36320394"/>
<reference evidence="1 2" key="1">
    <citation type="journal article" date="2015" name="Environ. Microbiol.">
        <title>Genome analyses suggest the presence of polyploidy and recent human-driven expansions in eight global populations of the honeybee pathogen Nosema ceranae.</title>
        <authorList>
            <person name="Pelin A."/>
            <person name="Selman M."/>
            <person name="Aris-Brosou S."/>
            <person name="Farinelli L."/>
            <person name="Corradi N."/>
        </authorList>
    </citation>
    <scope>NUCLEOTIDE SEQUENCE [LARGE SCALE GENOMIC DNA]</scope>
    <source>
        <strain evidence="1 2">PA08 1199</strain>
    </source>
</reference>
<dbReference type="Proteomes" id="UP000034350">
    <property type="component" value="Unassembled WGS sequence"/>
</dbReference>
<evidence type="ECO:0000313" key="1">
    <source>
        <dbReference type="EMBL" id="KKO73601.1"/>
    </source>
</evidence>